<reference evidence="2 3" key="1">
    <citation type="submission" date="2019-05" db="EMBL/GenBank/DDBJ databases">
        <title>Another draft genome of Portunus trituberculatus and its Hox gene families provides insights of decapod evolution.</title>
        <authorList>
            <person name="Jeong J.-H."/>
            <person name="Song I."/>
            <person name="Kim S."/>
            <person name="Choi T."/>
            <person name="Kim D."/>
            <person name="Ryu S."/>
            <person name="Kim W."/>
        </authorList>
    </citation>
    <scope>NUCLEOTIDE SEQUENCE [LARGE SCALE GENOMIC DNA]</scope>
    <source>
        <tissue evidence="2">Muscle</tissue>
    </source>
</reference>
<accession>A0A5B7G4I1</accession>
<evidence type="ECO:0000313" key="2">
    <source>
        <dbReference type="EMBL" id="MPC55070.1"/>
    </source>
</evidence>
<feature type="compositionally biased region" description="Basic and acidic residues" evidence="1">
    <location>
        <begin position="59"/>
        <end position="70"/>
    </location>
</feature>
<comment type="caution">
    <text evidence="2">The sequence shown here is derived from an EMBL/GenBank/DDBJ whole genome shotgun (WGS) entry which is preliminary data.</text>
</comment>
<evidence type="ECO:0000313" key="3">
    <source>
        <dbReference type="Proteomes" id="UP000324222"/>
    </source>
</evidence>
<feature type="compositionally biased region" description="Basic and acidic residues" evidence="1">
    <location>
        <begin position="1"/>
        <end position="18"/>
    </location>
</feature>
<name>A0A5B7G4I1_PORTR</name>
<sequence length="70" mass="8240">MYTCERDASERVDTEHKWQRQGKQKVHDTQRLGLTEPSTPRHSRLSRPSTLTPSMSHPQLHDPHDKRPSR</sequence>
<proteinExistence type="predicted"/>
<gene>
    <name evidence="2" type="ORF">E2C01_049003</name>
</gene>
<keyword evidence="3" id="KW-1185">Reference proteome</keyword>
<dbReference type="Proteomes" id="UP000324222">
    <property type="component" value="Unassembled WGS sequence"/>
</dbReference>
<dbReference type="EMBL" id="VSRR010012863">
    <property type="protein sequence ID" value="MPC55070.1"/>
    <property type="molecule type" value="Genomic_DNA"/>
</dbReference>
<evidence type="ECO:0000256" key="1">
    <source>
        <dbReference type="SAM" id="MobiDB-lite"/>
    </source>
</evidence>
<feature type="region of interest" description="Disordered" evidence="1">
    <location>
        <begin position="1"/>
        <end position="70"/>
    </location>
</feature>
<dbReference type="AlphaFoldDB" id="A0A5B7G4I1"/>
<protein>
    <submittedName>
        <fullName evidence="2">Uncharacterized protein</fullName>
    </submittedName>
</protein>
<organism evidence="2 3">
    <name type="scientific">Portunus trituberculatus</name>
    <name type="common">Swimming crab</name>
    <name type="synonym">Neptunus trituberculatus</name>
    <dbReference type="NCBI Taxonomy" id="210409"/>
    <lineage>
        <taxon>Eukaryota</taxon>
        <taxon>Metazoa</taxon>
        <taxon>Ecdysozoa</taxon>
        <taxon>Arthropoda</taxon>
        <taxon>Crustacea</taxon>
        <taxon>Multicrustacea</taxon>
        <taxon>Malacostraca</taxon>
        <taxon>Eumalacostraca</taxon>
        <taxon>Eucarida</taxon>
        <taxon>Decapoda</taxon>
        <taxon>Pleocyemata</taxon>
        <taxon>Brachyura</taxon>
        <taxon>Eubrachyura</taxon>
        <taxon>Portunoidea</taxon>
        <taxon>Portunidae</taxon>
        <taxon>Portuninae</taxon>
        <taxon>Portunus</taxon>
    </lineage>
</organism>
<feature type="compositionally biased region" description="Polar residues" evidence="1">
    <location>
        <begin position="36"/>
        <end position="57"/>
    </location>
</feature>